<evidence type="ECO:0000256" key="8">
    <source>
        <dbReference type="ARBA" id="ARBA00032824"/>
    </source>
</evidence>
<name>A0AAX4PFE4_9CHLO</name>
<keyword evidence="4" id="KW-0049">Antioxidant</keyword>
<keyword evidence="3" id="KW-0575">Peroxidase</keyword>
<accession>A0AAX4PFE4</accession>
<evidence type="ECO:0000256" key="11">
    <source>
        <dbReference type="ARBA" id="ARBA00049091"/>
    </source>
</evidence>
<dbReference type="PANTHER" id="PTHR42801:SF4">
    <property type="entry name" value="AHPC_TSA FAMILY PROTEIN"/>
    <property type="match status" value="1"/>
</dbReference>
<feature type="compositionally biased region" description="Polar residues" evidence="12">
    <location>
        <begin position="1"/>
        <end position="10"/>
    </location>
</feature>
<dbReference type="EC" id="1.11.1.24" evidence="2"/>
<evidence type="ECO:0000256" key="12">
    <source>
        <dbReference type="SAM" id="MobiDB-lite"/>
    </source>
</evidence>
<protein>
    <recommendedName>
        <fullName evidence="2">thioredoxin-dependent peroxiredoxin</fullName>
        <ecNumber evidence="2">1.11.1.24</ecNumber>
    </recommendedName>
    <alternativeName>
        <fullName evidence="8">Thioredoxin peroxidase</fullName>
    </alternativeName>
    <alternativeName>
        <fullName evidence="10">Thioredoxin-dependent peroxiredoxin Q</fullName>
    </alternativeName>
</protein>
<dbReference type="Pfam" id="PF00578">
    <property type="entry name" value="AhpC-TSA"/>
    <property type="match status" value="1"/>
</dbReference>
<dbReference type="InterPro" id="IPR036249">
    <property type="entry name" value="Thioredoxin-like_sf"/>
</dbReference>
<comment type="catalytic activity">
    <reaction evidence="11">
        <text>a hydroperoxide + [thioredoxin]-dithiol = an alcohol + [thioredoxin]-disulfide + H2O</text>
        <dbReference type="Rhea" id="RHEA:62620"/>
        <dbReference type="Rhea" id="RHEA-COMP:10698"/>
        <dbReference type="Rhea" id="RHEA-COMP:10700"/>
        <dbReference type="ChEBI" id="CHEBI:15377"/>
        <dbReference type="ChEBI" id="CHEBI:29950"/>
        <dbReference type="ChEBI" id="CHEBI:30879"/>
        <dbReference type="ChEBI" id="CHEBI:35924"/>
        <dbReference type="ChEBI" id="CHEBI:50058"/>
        <dbReference type="EC" id="1.11.1.24"/>
    </reaction>
</comment>
<proteinExistence type="inferred from homology"/>
<keyword evidence="7" id="KW-0676">Redox-active center</keyword>
<dbReference type="SUPFAM" id="SSF52833">
    <property type="entry name" value="Thioredoxin-like"/>
    <property type="match status" value="1"/>
</dbReference>
<dbReference type="InterPro" id="IPR000866">
    <property type="entry name" value="AhpC/TSA"/>
</dbReference>
<evidence type="ECO:0000259" key="13">
    <source>
        <dbReference type="PROSITE" id="PS51352"/>
    </source>
</evidence>
<feature type="region of interest" description="Disordered" evidence="12">
    <location>
        <begin position="1"/>
        <end position="57"/>
    </location>
</feature>
<evidence type="ECO:0000256" key="5">
    <source>
        <dbReference type="ARBA" id="ARBA00023002"/>
    </source>
</evidence>
<dbReference type="EMBL" id="CP151511">
    <property type="protein sequence ID" value="WZN65080.1"/>
    <property type="molecule type" value="Genomic_DNA"/>
</dbReference>
<organism evidence="14 15">
    <name type="scientific">Chloropicon roscoffensis</name>
    <dbReference type="NCBI Taxonomy" id="1461544"/>
    <lineage>
        <taxon>Eukaryota</taxon>
        <taxon>Viridiplantae</taxon>
        <taxon>Chlorophyta</taxon>
        <taxon>Chloropicophyceae</taxon>
        <taxon>Chloropicales</taxon>
        <taxon>Chloropicaceae</taxon>
        <taxon>Chloropicon</taxon>
    </lineage>
</organism>
<evidence type="ECO:0000256" key="1">
    <source>
        <dbReference type="ARBA" id="ARBA00004456"/>
    </source>
</evidence>
<dbReference type="InterPro" id="IPR013766">
    <property type="entry name" value="Thioredoxin_domain"/>
</dbReference>
<dbReference type="GO" id="GO:0009543">
    <property type="term" value="C:chloroplast thylakoid lumen"/>
    <property type="evidence" value="ECO:0007669"/>
    <property type="project" value="UniProtKB-SubCell"/>
</dbReference>
<evidence type="ECO:0000256" key="6">
    <source>
        <dbReference type="ARBA" id="ARBA00023157"/>
    </source>
</evidence>
<gene>
    <name evidence="14" type="ORF">HKI87_11g66370</name>
</gene>
<evidence type="ECO:0000256" key="2">
    <source>
        <dbReference type="ARBA" id="ARBA00013017"/>
    </source>
</evidence>
<reference evidence="14 15" key="1">
    <citation type="submission" date="2024-03" db="EMBL/GenBank/DDBJ databases">
        <title>Complete genome sequence of the green alga Chloropicon roscoffensis RCC1871.</title>
        <authorList>
            <person name="Lemieux C."/>
            <person name="Pombert J.-F."/>
            <person name="Otis C."/>
            <person name="Turmel M."/>
        </authorList>
    </citation>
    <scope>NUCLEOTIDE SEQUENCE [LARGE SCALE GENOMIC DNA]</scope>
    <source>
        <strain evidence="14 15">RCC1871</strain>
    </source>
</reference>
<evidence type="ECO:0000256" key="4">
    <source>
        <dbReference type="ARBA" id="ARBA00022862"/>
    </source>
</evidence>
<evidence type="ECO:0000313" key="14">
    <source>
        <dbReference type="EMBL" id="WZN65080.1"/>
    </source>
</evidence>
<keyword evidence="6" id="KW-1015">Disulfide bond</keyword>
<dbReference type="PROSITE" id="PS51352">
    <property type="entry name" value="THIOREDOXIN_2"/>
    <property type="match status" value="1"/>
</dbReference>
<dbReference type="Proteomes" id="UP001472866">
    <property type="component" value="Chromosome 11"/>
</dbReference>
<feature type="domain" description="Thioredoxin" evidence="13">
    <location>
        <begin position="72"/>
        <end position="224"/>
    </location>
</feature>
<keyword evidence="5" id="KW-0560">Oxidoreductase</keyword>
<dbReference type="Gene3D" id="3.40.30.10">
    <property type="entry name" value="Glutaredoxin"/>
    <property type="match status" value="1"/>
</dbReference>
<comment type="subcellular location">
    <subcellularLocation>
        <location evidence="1">Plastid</location>
        <location evidence="1">Chloroplast thylakoid lumen</location>
    </subcellularLocation>
</comment>
<dbReference type="GO" id="GO:0034599">
    <property type="term" value="P:cellular response to oxidative stress"/>
    <property type="evidence" value="ECO:0007669"/>
    <property type="project" value="TreeGrafter"/>
</dbReference>
<dbReference type="GO" id="GO:0008379">
    <property type="term" value="F:thioredoxin peroxidase activity"/>
    <property type="evidence" value="ECO:0007669"/>
    <property type="project" value="TreeGrafter"/>
</dbReference>
<dbReference type="CDD" id="cd03017">
    <property type="entry name" value="PRX_BCP"/>
    <property type="match status" value="1"/>
</dbReference>
<dbReference type="InterPro" id="IPR050924">
    <property type="entry name" value="Peroxiredoxin_BCP/PrxQ"/>
</dbReference>
<dbReference type="GO" id="GO:0045454">
    <property type="term" value="P:cell redox homeostasis"/>
    <property type="evidence" value="ECO:0007669"/>
    <property type="project" value="TreeGrafter"/>
</dbReference>
<evidence type="ECO:0000256" key="9">
    <source>
        <dbReference type="ARBA" id="ARBA00038489"/>
    </source>
</evidence>
<evidence type="ECO:0000256" key="3">
    <source>
        <dbReference type="ARBA" id="ARBA00022559"/>
    </source>
</evidence>
<comment type="similarity">
    <text evidence="9">Belongs to the peroxiredoxin family. BCP/PrxQ subfamily.</text>
</comment>
<feature type="compositionally biased region" description="Low complexity" evidence="12">
    <location>
        <begin position="29"/>
        <end position="38"/>
    </location>
</feature>
<dbReference type="PANTHER" id="PTHR42801">
    <property type="entry name" value="THIOREDOXIN-DEPENDENT PEROXIDE REDUCTASE"/>
    <property type="match status" value="1"/>
</dbReference>
<evidence type="ECO:0000256" key="10">
    <source>
        <dbReference type="ARBA" id="ARBA00042163"/>
    </source>
</evidence>
<keyword evidence="15" id="KW-1185">Reference proteome</keyword>
<evidence type="ECO:0000256" key="7">
    <source>
        <dbReference type="ARBA" id="ARBA00023284"/>
    </source>
</evidence>
<evidence type="ECO:0000313" key="15">
    <source>
        <dbReference type="Proteomes" id="UP001472866"/>
    </source>
</evidence>
<dbReference type="AlphaFoldDB" id="A0AAX4PFE4"/>
<sequence>MSTVTITSASAGARAGQSLRRTVGRPQRPSRAGGSTSSRRARNTRPRAGDKSPLDQAKGIFDGFFKEKEDPLPVGSTVSPFSLPSSNGGTTAVPASGSKCACLFFYPKSDTPGCKLEGDNFNAQASAFEDKGCQLVGVSIEPVEALCSSNVGRDIELLSDADGSVSAAFDAEMNLVVAKFSARKTFLLSPTGEILAKWSEGKDMGDIKDGGHAKEVLAAIDSLA</sequence>